<feature type="domain" description="Nucleoporin Nup188 N-terminal" evidence="11">
    <location>
        <begin position="13"/>
        <end position="202"/>
    </location>
</feature>
<accession>A0A2G9SHV0</accession>
<gene>
    <name evidence="13" type="ORF">AB205_0080430</name>
</gene>
<evidence type="ECO:0000256" key="3">
    <source>
        <dbReference type="ARBA" id="ARBA00022816"/>
    </source>
</evidence>
<dbReference type="Pfam" id="PF21093">
    <property type="entry name" value="Nup188_N-subdom_III"/>
    <property type="match status" value="2"/>
</dbReference>
<dbReference type="InterPro" id="IPR018864">
    <property type="entry name" value="Nucleoporin_Nup188_N"/>
</dbReference>
<evidence type="ECO:0000313" key="14">
    <source>
        <dbReference type="Proteomes" id="UP000228934"/>
    </source>
</evidence>
<reference evidence="14" key="1">
    <citation type="journal article" date="2017" name="Nat. Commun.">
        <title>The North American bullfrog draft genome provides insight into hormonal regulation of long noncoding RNA.</title>
        <authorList>
            <person name="Hammond S.A."/>
            <person name="Warren R.L."/>
            <person name="Vandervalk B.P."/>
            <person name="Kucuk E."/>
            <person name="Khan H."/>
            <person name="Gibb E.A."/>
            <person name="Pandoh P."/>
            <person name="Kirk H."/>
            <person name="Zhao Y."/>
            <person name="Jones M."/>
            <person name="Mungall A.J."/>
            <person name="Coope R."/>
            <person name="Pleasance S."/>
            <person name="Moore R.A."/>
            <person name="Holt R.A."/>
            <person name="Round J.M."/>
            <person name="Ohora S."/>
            <person name="Walle B.V."/>
            <person name="Veldhoen N."/>
            <person name="Helbing C.C."/>
            <person name="Birol I."/>
        </authorList>
    </citation>
    <scope>NUCLEOTIDE SEQUENCE [LARGE SCALE GENOMIC DNA]</scope>
</reference>
<keyword evidence="6" id="KW-0906">Nuclear pore complex</keyword>
<feature type="region of interest" description="Disordered" evidence="10">
    <location>
        <begin position="1170"/>
        <end position="1189"/>
    </location>
</feature>
<dbReference type="PANTHER" id="PTHR31431:SF1">
    <property type="entry name" value="NUCLEOPORIN NUP188"/>
    <property type="match status" value="1"/>
</dbReference>
<keyword evidence="3" id="KW-0509">mRNA transport</keyword>
<keyword evidence="5" id="KW-0811">Translocation</keyword>
<keyword evidence="2" id="KW-0813">Transport</keyword>
<comment type="similarity">
    <text evidence="8">Belongs to the Nup188 family.</text>
</comment>
<dbReference type="InterPro" id="IPR016024">
    <property type="entry name" value="ARM-type_fold"/>
</dbReference>
<feature type="domain" description="Nucleoporin Nup188 N-terminal subdomain III" evidence="12">
    <location>
        <begin position="543"/>
        <end position="597"/>
    </location>
</feature>
<dbReference type="GO" id="GO:0006405">
    <property type="term" value="P:RNA export from nucleus"/>
    <property type="evidence" value="ECO:0007669"/>
    <property type="project" value="TreeGrafter"/>
</dbReference>
<dbReference type="GO" id="GO:0006606">
    <property type="term" value="P:protein import into nucleus"/>
    <property type="evidence" value="ECO:0007669"/>
    <property type="project" value="TreeGrafter"/>
</dbReference>
<name>A0A2G9SHV0_AQUCT</name>
<keyword evidence="14" id="KW-1185">Reference proteome</keyword>
<keyword evidence="7" id="KW-0539">Nucleus</keyword>
<feature type="compositionally biased region" description="Basic and acidic residues" evidence="10">
    <location>
        <begin position="915"/>
        <end position="932"/>
    </location>
</feature>
<dbReference type="SUPFAM" id="SSF48371">
    <property type="entry name" value="ARM repeat"/>
    <property type="match status" value="1"/>
</dbReference>
<evidence type="ECO:0000259" key="12">
    <source>
        <dbReference type="Pfam" id="PF21093"/>
    </source>
</evidence>
<dbReference type="InterPro" id="IPR048883">
    <property type="entry name" value="Nup188_N-subdom_III"/>
</dbReference>
<dbReference type="InterPro" id="IPR044840">
    <property type="entry name" value="Nup188"/>
</dbReference>
<proteinExistence type="inferred from homology"/>
<evidence type="ECO:0000256" key="10">
    <source>
        <dbReference type="SAM" id="MobiDB-lite"/>
    </source>
</evidence>
<feature type="region of interest" description="Disordered" evidence="10">
    <location>
        <begin position="909"/>
        <end position="932"/>
    </location>
</feature>
<evidence type="ECO:0000256" key="5">
    <source>
        <dbReference type="ARBA" id="ARBA00023010"/>
    </source>
</evidence>
<evidence type="ECO:0000256" key="8">
    <source>
        <dbReference type="ARBA" id="ARBA00038387"/>
    </source>
</evidence>
<keyword evidence="4" id="KW-0653">Protein transport</keyword>
<protein>
    <recommendedName>
        <fullName evidence="9">Nucleoporin NUP188</fullName>
    </recommendedName>
</protein>
<dbReference type="GO" id="GO:0017056">
    <property type="term" value="F:structural constituent of nuclear pore"/>
    <property type="evidence" value="ECO:0007669"/>
    <property type="project" value="InterPro"/>
</dbReference>
<evidence type="ECO:0000256" key="6">
    <source>
        <dbReference type="ARBA" id="ARBA00023132"/>
    </source>
</evidence>
<feature type="domain" description="Nucleoporin Nup188 N-terminal subdomain III" evidence="12">
    <location>
        <begin position="251"/>
        <end position="540"/>
    </location>
</feature>
<dbReference type="GO" id="GO:0051028">
    <property type="term" value="P:mRNA transport"/>
    <property type="evidence" value="ECO:0007669"/>
    <property type="project" value="UniProtKB-KW"/>
</dbReference>
<dbReference type="PANTHER" id="PTHR31431">
    <property type="entry name" value="NUCLEOPORIN NUP188 HOMOLOG"/>
    <property type="match status" value="1"/>
</dbReference>
<dbReference type="EMBL" id="KV924148">
    <property type="protein sequence ID" value="PIO39652.1"/>
    <property type="molecule type" value="Genomic_DNA"/>
</dbReference>
<evidence type="ECO:0000256" key="9">
    <source>
        <dbReference type="ARBA" id="ARBA00040174"/>
    </source>
</evidence>
<dbReference type="Pfam" id="PF10487">
    <property type="entry name" value="Nup188_N"/>
    <property type="match status" value="1"/>
</dbReference>
<dbReference type="OrthoDB" id="102511at2759"/>
<evidence type="ECO:0000256" key="4">
    <source>
        <dbReference type="ARBA" id="ARBA00022927"/>
    </source>
</evidence>
<comment type="subcellular location">
    <subcellularLocation>
        <location evidence="1">Nucleus</location>
        <location evidence="1">Nuclear pore complex</location>
    </subcellularLocation>
</comment>
<evidence type="ECO:0000256" key="7">
    <source>
        <dbReference type="ARBA" id="ARBA00023242"/>
    </source>
</evidence>
<evidence type="ECO:0000256" key="1">
    <source>
        <dbReference type="ARBA" id="ARBA00004567"/>
    </source>
</evidence>
<organism evidence="13 14">
    <name type="scientific">Aquarana catesbeiana</name>
    <name type="common">American bullfrog</name>
    <name type="synonym">Rana catesbeiana</name>
    <dbReference type="NCBI Taxonomy" id="8400"/>
    <lineage>
        <taxon>Eukaryota</taxon>
        <taxon>Metazoa</taxon>
        <taxon>Chordata</taxon>
        <taxon>Craniata</taxon>
        <taxon>Vertebrata</taxon>
        <taxon>Euteleostomi</taxon>
        <taxon>Amphibia</taxon>
        <taxon>Batrachia</taxon>
        <taxon>Anura</taxon>
        <taxon>Neobatrachia</taxon>
        <taxon>Ranoidea</taxon>
        <taxon>Ranidae</taxon>
        <taxon>Aquarana</taxon>
    </lineage>
</organism>
<dbReference type="Pfam" id="PF21094">
    <property type="entry name" value="Nup188_SH3-like"/>
    <property type="match status" value="1"/>
</dbReference>
<dbReference type="Proteomes" id="UP000228934">
    <property type="component" value="Unassembled WGS sequence"/>
</dbReference>
<evidence type="ECO:0000259" key="11">
    <source>
        <dbReference type="Pfam" id="PF10487"/>
    </source>
</evidence>
<dbReference type="GO" id="GO:0044611">
    <property type="term" value="C:nuclear pore inner ring"/>
    <property type="evidence" value="ECO:0007669"/>
    <property type="project" value="TreeGrafter"/>
</dbReference>
<sequence length="1399" mass="156148">MDSLQECALKDNIEHPLSNEPQICKDMDQILFTFGDLPHHAPILLAWALLQHTLGTDDASPATRKMGNTALQLHVFQYLTKMLQGLGCGEHSCTTSTACLCIYSLLCFVLISIDQQTLGNQQDIIDTACQVLTAPNLSELFWNTQSTVGLGVLLDSVCTMFPARLAPLLQLLSALVSSKSTAKKVYTFLDKMSHYTEHYKHKPHDVMSHNDETLWRRRTPKLLYALGQGQTNLRIPQGTVGQVISDDNGFLVRWEFSFSSWTLFTCEVEMLLHVVSTADVIQHCHRVKPIIDLVHKVISIDLSIADYLLPITSRMYQLLQRLTTVMNPPMDFIASCVNCLTVLATRMPAKVWIDLHHTGFLPSAANPVSGHIISTEGMSAGGFGTLLGIEQTLGEYNVTISFLRLITTLVKGQLGSTQSQGLVPCIMFVLREMLPNYHRWRYNSHGVRENLGYLMLNLIHAILNLCPDTDQRSSSPSLQTLCIYTLTNTEAGQAIINIMGIGVDTINQVMASQSGSSGTEGQGQMLMQTVKLAFSITNNVAPMSVYACLGSDAAAIRDAFLNRLECSIEDMQIKVMTLEFLTVAVETQPGLIELFLNLDVKNKSDGTKEYSLGQWSCLQVVLDLIDLKKSDRFWCTPQLHRSAIAFLHALWQDRRDSAMSVLRTKPHFWENLTGPVFGTLVSPSDSSDLSVLETCAFIMRILCLEIYYVVRGSLDNSLKSILAKFSKEGRFTYWSNYVHSLVLRVAEMEGSCSSLTEYHMLLSAWRILLIISTHFEDVMHLTDTKVRQQLFQDILDGAEHLVPNSVACMDLGSMLCVLMLILLRRWKCELASPENILKSLGKILEGVLQADERQAEKTKARVFSALISVLEMKQLKASKIPQYEQLVLSVCENLQEEVVVLVSQTRPEVTSADGGEDKDSMETEDTPRAKQKDLPDGVCVLALHLAKELCQADEDGDQWLQVTRKLPMLPMLFSALEVSLRVKQNLHFCEAALHLLFTLAKTHQGAAAIAGSGITQSVCLPLLNVYQMTSNGGSMVQTPLSSRKILDAPSWPGVYRLTITLMERLLKTLRYNFLTEALDFVGVHQERILQCLGAVRTVQNLACLEEADHSVGFLLQLSNFIKEWHFHLPQFMKDIQVSLCYLCQSCTSLLYSRKMLQHYLQIKSGEAVTSGTASRGQRTPQTPSVQPTPESEALELRALRSVQFSLLKILSKTLSTLRAFTPDLSQILQPLDLSQYQMLLALNFTTPAFDADVAPSFGTFLATVNVMLNMLGEMDKKKDPPFPSAPFSSLSEESKTLRPLLLFIIENCFYLLISQALRYLRDPSVHPRDKQRMKQELASELSTLVSSLSRYMRRGISSSPAAGHLPSPQLKVGTSLKVAPEAQEPIIQLVQAFIRHVQR</sequence>
<evidence type="ECO:0000256" key="2">
    <source>
        <dbReference type="ARBA" id="ARBA00022448"/>
    </source>
</evidence>
<evidence type="ECO:0000313" key="13">
    <source>
        <dbReference type="EMBL" id="PIO39652.1"/>
    </source>
</evidence>